<comment type="caution">
    <text evidence="3">The sequence shown here is derived from an EMBL/GenBank/DDBJ whole genome shotgun (WGS) entry which is preliminary data.</text>
</comment>
<reference evidence="3" key="1">
    <citation type="journal article" date="2014" name="Int. J. Syst. Evol. Microbiol.">
        <title>Complete genome sequence of Corynebacterium casei LMG S-19264T (=DSM 44701T), isolated from a smear-ripened cheese.</title>
        <authorList>
            <consortium name="US DOE Joint Genome Institute (JGI-PGF)"/>
            <person name="Walter F."/>
            <person name="Albersmeier A."/>
            <person name="Kalinowski J."/>
            <person name="Ruckert C."/>
        </authorList>
    </citation>
    <scope>NUCLEOTIDE SEQUENCE</scope>
    <source>
        <strain evidence="3">VKM Ac-1401</strain>
    </source>
</reference>
<dbReference type="AlphaFoldDB" id="A0A9W6HCV3"/>
<dbReference type="PANTHER" id="PTHR33608">
    <property type="entry name" value="BLL2464 PROTEIN"/>
    <property type="match status" value="1"/>
</dbReference>
<dbReference type="InterPro" id="IPR002881">
    <property type="entry name" value="DUF58"/>
</dbReference>
<keyword evidence="4" id="KW-1185">Reference proteome</keyword>
<name>A0A9W6HCV3_9MICO</name>
<feature type="transmembrane region" description="Helical" evidence="1">
    <location>
        <begin position="25"/>
        <end position="47"/>
    </location>
</feature>
<proteinExistence type="predicted"/>
<dbReference type="PANTHER" id="PTHR33608:SF14">
    <property type="entry name" value="POSSIBLE CONSERVED SECRETED PROTEIN"/>
    <property type="match status" value="1"/>
</dbReference>
<keyword evidence="1" id="KW-0812">Transmembrane</keyword>
<dbReference type="Proteomes" id="UP001142372">
    <property type="component" value="Unassembled WGS sequence"/>
</dbReference>
<dbReference type="RefSeq" id="WP_271178746.1">
    <property type="nucleotide sequence ID" value="NZ_BAAAJO010000003.1"/>
</dbReference>
<evidence type="ECO:0000313" key="4">
    <source>
        <dbReference type="Proteomes" id="UP001142372"/>
    </source>
</evidence>
<organism evidence="3 4">
    <name type="scientific">Leifsonia poae</name>
    <dbReference type="NCBI Taxonomy" id="110933"/>
    <lineage>
        <taxon>Bacteria</taxon>
        <taxon>Bacillati</taxon>
        <taxon>Actinomycetota</taxon>
        <taxon>Actinomycetes</taxon>
        <taxon>Micrococcales</taxon>
        <taxon>Microbacteriaceae</taxon>
        <taxon>Leifsonia</taxon>
    </lineage>
</organism>
<evidence type="ECO:0000256" key="1">
    <source>
        <dbReference type="SAM" id="Phobius"/>
    </source>
</evidence>
<gene>
    <name evidence="3" type="ORF">GCM10017584_37300</name>
</gene>
<dbReference type="EMBL" id="BSEN01000015">
    <property type="protein sequence ID" value="GLJ78156.1"/>
    <property type="molecule type" value="Genomic_DNA"/>
</dbReference>
<feature type="domain" description="DUF58" evidence="2">
    <location>
        <begin position="213"/>
        <end position="411"/>
    </location>
</feature>
<evidence type="ECO:0000259" key="2">
    <source>
        <dbReference type="Pfam" id="PF01882"/>
    </source>
</evidence>
<dbReference type="Pfam" id="PF01882">
    <property type="entry name" value="DUF58"/>
    <property type="match status" value="1"/>
</dbReference>
<reference evidence="3" key="2">
    <citation type="submission" date="2023-01" db="EMBL/GenBank/DDBJ databases">
        <authorList>
            <person name="Sun Q."/>
            <person name="Evtushenko L."/>
        </authorList>
    </citation>
    <scope>NUCLEOTIDE SEQUENCE</scope>
    <source>
        <strain evidence="3">VKM Ac-1401</strain>
    </source>
</reference>
<evidence type="ECO:0000313" key="3">
    <source>
        <dbReference type="EMBL" id="GLJ78156.1"/>
    </source>
</evidence>
<accession>A0A9W6HCV3</accession>
<keyword evidence="1" id="KW-0472">Membrane</keyword>
<sequence>MTGEQAEEQADAARARRLTWFTARWNLSPAVAAAVVVGVVCAAAGFFASRVDLALVGIPLLVSAAIAWDRRPGEQARVGVSARVDAAGGARLTSTVEATSDAGADAVELRISLRGQPPIDAVVSRRRAERLTGTLTAGHSGPQRLVSVETRMIGADAAIVTEPTPPVTAERVVAPRVRAVRSLPLPSRLIGLTGPHDSARPGDGGEFRDVGLFAAGDRLRRIDWKATARRAQTPGELYVRRTMATSDAAIQFVIDSRDDLTGRVADWAAAYPRPGIGSQDLAREAAASLASAYAAAGDRVGFDDLADARRGIPPRSGSRHLQRVLRAVAQTGPRGIATERVRAPVLAPGALVFVLSTFLDEQALGLALVWRAAGHRVIAVDTLPDRLTSDLTPRDRVALRVVELERTLRFRRLAAGGIDVMRWQDEAGDTRGARLRELSMPRRPR</sequence>
<protein>
    <recommendedName>
        <fullName evidence="2">DUF58 domain-containing protein</fullName>
    </recommendedName>
</protein>
<keyword evidence="1" id="KW-1133">Transmembrane helix</keyword>